<evidence type="ECO:0000256" key="1">
    <source>
        <dbReference type="ARBA" id="ARBA00004953"/>
    </source>
</evidence>
<protein>
    <submittedName>
        <fullName evidence="6">Precorrin-8X methylmutase CobH</fullName>
        <ecNumber evidence="6">5.4.1.2</ecNumber>
    </submittedName>
</protein>
<sequence>MAAMAQDHPIFTESIRRIRVALGPTDLELLQQQVLERLVHSSGDLALGALLRFSPGACEAGLTALQQGAPILTDTAMAAAAVAPMAKRTLQTTVRTVLEWAPDQAPLGSTRTAAGMEQAWRELSAVGPAPLVLIGSAPTALEVLLEQVAAGALSPSLVIGMPVGFVGVAESKRHLAESGLAQIRLEGSRGGAGLVAAAVNALLRAAAG</sequence>
<organism evidence="6 7">
    <name type="scientific">Parasynechococcus marenigrum (strain WH8102)</name>
    <dbReference type="NCBI Taxonomy" id="84588"/>
    <lineage>
        <taxon>Bacteria</taxon>
        <taxon>Bacillati</taxon>
        <taxon>Cyanobacteriota</taxon>
        <taxon>Cyanophyceae</taxon>
        <taxon>Synechococcales</taxon>
        <taxon>Prochlorococcaceae</taxon>
        <taxon>Parasynechococcus</taxon>
        <taxon>Parasynechococcus marenigrum</taxon>
    </lineage>
</organism>
<evidence type="ECO:0000313" key="6">
    <source>
        <dbReference type="EMBL" id="CAE06589.1"/>
    </source>
</evidence>
<dbReference type="UniPathway" id="UPA00148"/>
<evidence type="ECO:0000256" key="2">
    <source>
        <dbReference type="ARBA" id="ARBA00009774"/>
    </source>
</evidence>
<accession>Q7TTY0</accession>
<dbReference type="Gene3D" id="3.40.50.10230">
    <property type="entry name" value="Cobalamin biosynthesis CobH/CbiC, precorrin-8X methylmutase"/>
    <property type="match status" value="1"/>
</dbReference>
<evidence type="ECO:0000256" key="4">
    <source>
        <dbReference type="ARBA" id="ARBA00023235"/>
    </source>
</evidence>
<keyword evidence="7" id="KW-1185">Reference proteome</keyword>
<dbReference type="RefSeq" id="WP_011126952.1">
    <property type="nucleotide sequence ID" value="NC_005070.1"/>
</dbReference>
<dbReference type="HOGENOM" id="CLU_084703_1_1_3"/>
<dbReference type="EC" id="5.4.1.2" evidence="6"/>
<dbReference type="Proteomes" id="UP000001422">
    <property type="component" value="Chromosome"/>
</dbReference>
<reference evidence="6 7" key="1">
    <citation type="journal article" date="2003" name="Nature">
        <title>The genome of a motile marine Synechococcus.</title>
        <authorList>
            <person name="Palenik B."/>
            <person name="Brahamsha B."/>
            <person name="Larimer F."/>
            <person name="Land M."/>
            <person name="Hauser L."/>
            <person name="Chain P."/>
            <person name="Lamerdin J."/>
            <person name="Regala W."/>
            <person name="Allen E.A."/>
            <person name="McCarren J."/>
            <person name="Paulsen I."/>
            <person name="Dufresne A."/>
            <person name="Partensky F."/>
            <person name="Webb E."/>
            <person name="Waterbury J."/>
        </authorList>
    </citation>
    <scope>NUCLEOTIDE SEQUENCE [LARGE SCALE GENOMIC DNA]</scope>
    <source>
        <strain evidence="6 7">WH8102</strain>
    </source>
</reference>
<dbReference type="Pfam" id="PF02570">
    <property type="entry name" value="CbiC"/>
    <property type="match status" value="1"/>
</dbReference>
<evidence type="ECO:0000256" key="3">
    <source>
        <dbReference type="ARBA" id="ARBA00022573"/>
    </source>
</evidence>
<keyword evidence="3" id="KW-0169">Cobalamin biosynthesis</keyword>
<dbReference type="EMBL" id="BX569689">
    <property type="protein sequence ID" value="CAE06589.1"/>
    <property type="molecule type" value="Genomic_DNA"/>
</dbReference>
<keyword evidence="4 6" id="KW-0413">Isomerase</keyword>
<dbReference type="STRING" id="84588.SYNW0074"/>
<dbReference type="GO" id="GO:0009236">
    <property type="term" value="P:cobalamin biosynthetic process"/>
    <property type="evidence" value="ECO:0007669"/>
    <property type="project" value="UniProtKB-UniPathway"/>
</dbReference>
<feature type="domain" description="Cobalamin biosynthesis precorrin-8X methylmutase CobH/CbiC" evidence="5">
    <location>
        <begin position="10"/>
        <end position="204"/>
    </location>
</feature>
<evidence type="ECO:0000259" key="5">
    <source>
        <dbReference type="Pfam" id="PF02570"/>
    </source>
</evidence>
<dbReference type="eggNOG" id="COG2082">
    <property type="taxonomic scope" value="Bacteria"/>
</dbReference>
<proteinExistence type="inferred from homology"/>
<dbReference type="PANTHER" id="PTHR43588">
    <property type="entry name" value="COBALT-PRECORRIN-8 METHYLMUTASE"/>
    <property type="match status" value="1"/>
</dbReference>
<dbReference type="SUPFAM" id="SSF63965">
    <property type="entry name" value="Precorrin-8X methylmutase CbiC/CobH"/>
    <property type="match status" value="1"/>
</dbReference>
<comment type="similarity">
    <text evidence="2">Belongs to the CobH/CbiC family.</text>
</comment>
<dbReference type="AlphaFoldDB" id="Q7TTY0"/>
<name>Q7TTY0_PARMW</name>
<evidence type="ECO:0000313" key="7">
    <source>
        <dbReference type="Proteomes" id="UP000001422"/>
    </source>
</evidence>
<dbReference type="InterPro" id="IPR003722">
    <property type="entry name" value="Cbl_synth_CobH/CbiC"/>
</dbReference>
<dbReference type="PANTHER" id="PTHR43588:SF1">
    <property type="entry name" value="COBALT-PRECORRIN-8 METHYLMUTASE"/>
    <property type="match status" value="1"/>
</dbReference>
<dbReference type="GO" id="GO:0016993">
    <property type="term" value="F:precorrin-8X methylmutase activity"/>
    <property type="evidence" value="ECO:0007669"/>
    <property type="project" value="InterPro"/>
</dbReference>
<dbReference type="KEGG" id="syw:SYNW0074"/>
<dbReference type="InterPro" id="IPR036588">
    <property type="entry name" value="CobH/CbiC_sf"/>
</dbReference>
<comment type="pathway">
    <text evidence="1">Cofactor biosynthesis; adenosylcobalamin biosynthesis.</text>
</comment>
<gene>
    <name evidence="6" type="primary">cobH</name>
    <name evidence="6" type="ordered locus">SYNW0074</name>
</gene>